<evidence type="ECO:0000256" key="1">
    <source>
        <dbReference type="ARBA" id="ARBA00004245"/>
    </source>
</evidence>
<keyword evidence="3" id="KW-0963">Cytoplasm</keyword>
<dbReference type="Ensembl" id="ENSNMLT00000049595.1">
    <property type="protein sequence ID" value="ENSNMLP00000044673.1"/>
    <property type="gene ID" value="ENSNMLG00000026908.1"/>
</dbReference>
<dbReference type="GO" id="GO:0031122">
    <property type="term" value="P:cytoplasmic microtubule organization"/>
    <property type="evidence" value="ECO:0007669"/>
    <property type="project" value="InterPro"/>
</dbReference>
<protein>
    <submittedName>
        <fullName evidence="10">Hook microtubule tethering protein 3</fullName>
    </submittedName>
</protein>
<dbReference type="AlphaFoldDB" id="A0A8C6V676"/>
<dbReference type="Proteomes" id="UP000694523">
    <property type="component" value="Unplaced"/>
</dbReference>
<dbReference type="GO" id="GO:0008017">
    <property type="term" value="F:microtubule binding"/>
    <property type="evidence" value="ECO:0007669"/>
    <property type="project" value="InterPro"/>
</dbReference>
<dbReference type="GO" id="GO:0005737">
    <property type="term" value="C:cytoplasm"/>
    <property type="evidence" value="ECO:0007669"/>
    <property type="project" value="TreeGrafter"/>
</dbReference>
<keyword evidence="11" id="KW-1185">Reference proteome</keyword>
<feature type="compositionally biased region" description="Low complexity" evidence="8">
    <location>
        <begin position="687"/>
        <end position="698"/>
    </location>
</feature>
<dbReference type="SUPFAM" id="SSF116907">
    <property type="entry name" value="Hook domain"/>
    <property type="match status" value="1"/>
</dbReference>
<evidence type="ECO:0000256" key="7">
    <source>
        <dbReference type="SAM" id="Coils"/>
    </source>
</evidence>
<reference evidence="10" key="2">
    <citation type="submission" date="2025-09" db="UniProtKB">
        <authorList>
            <consortium name="Ensembl"/>
        </authorList>
    </citation>
    <scope>IDENTIFICATION</scope>
</reference>
<reference evidence="10" key="1">
    <citation type="submission" date="2025-08" db="UniProtKB">
        <authorList>
            <consortium name="Ensembl"/>
        </authorList>
    </citation>
    <scope>IDENTIFICATION</scope>
</reference>
<dbReference type="InterPro" id="IPR001715">
    <property type="entry name" value="CH_dom"/>
</dbReference>
<dbReference type="GO" id="GO:0005813">
    <property type="term" value="C:centrosome"/>
    <property type="evidence" value="ECO:0007669"/>
    <property type="project" value="TreeGrafter"/>
</dbReference>
<feature type="coiled-coil region" evidence="7">
    <location>
        <begin position="164"/>
        <end position="423"/>
    </location>
</feature>
<evidence type="ECO:0000256" key="4">
    <source>
        <dbReference type="ARBA" id="ARBA00022701"/>
    </source>
</evidence>
<dbReference type="PANTHER" id="PTHR18947:SF38">
    <property type="entry name" value="PROTEIN HOOK HOMOLOG 3"/>
    <property type="match status" value="1"/>
</dbReference>
<evidence type="ECO:0000313" key="11">
    <source>
        <dbReference type="Proteomes" id="UP000694523"/>
    </source>
</evidence>
<evidence type="ECO:0000256" key="6">
    <source>
        <dbReference type="ARBA" id="ARBA00023212"/>
    </source>
</evidence>
<feature type="coiled-coil region" evidence="7">
    <location>
        <begin position="480"/>
        <end position="648"/>
    </location>
</feature>
<accession>A0A8C6V676</accession>
<dbReference type="PANTHER" id="PTHR18947">
    <property type="entry name" value="HOOK PROTEINS"/>
    <property type="match status" value="1"/>
</dbReference>
<dbReference type="Pfam" id="PF19047">
    <property type="entry name" value="HOOK_N"/>
    <property type="match status" value="1"/>
</dbReference>
<evidence type="ECO:0000256" key="3">
    <source>
        <dbReference type="ARBA" id="ARBA00022490"/>
    </source>
</evidence>
<proteinExistence type="inferred from homology"/>
<evidence type="ECO:0000313" key="10">
    <source>
        <dbReference type="Ensembl" id="ENSNMLP00000044673.1"/>
    </source>
</evidence>
<dbReference type="Gene3D" id="1.10.418.10">
    <property type="entry name" value="Calponin-like domain"/>
    <property type="match status" value="1"/>
</dbReference>
<dbReference type="InterPro" id="IPR008636">
    <property type="entry name" value="Hook_C"/>
</dbReference>
<keyword evidence="4" id="KW-0493">Microtubule</keyword>
<comment type="subcellular location">
    <subcellularLocation>
        <location evidence="1">Cytoplasm</location>
        <location evidence="1">Cytoskeleton</location>
    </subcellularLocation>
</comment>
<evidence type="ECO:0000256" key="2">
    <source>
        <dbReference type="ARBA" id="ARBA00006946"/>
    </source>
</evidence>
<evidence type="ECO:0000256" key="5">
    <source>
        <dbReference type="ARBA" id="ARBA00023054"/>
    </source>
</evidence>
<feature type="region of interest" description="Disordered" evidence="8">
    <location>
        <begin position="669"/>
        <end position="709"/>
    </location>
</feature>
<dbReference type="PROSITE" id="PS50021">
    <property type="entry name" value="CH"/>
    <property type="match status" value="1"/>
</dbReference>
<dbReference type="InterPro" id="IPR036872">
    <property type="entry name" value="CH_dom_sf"/>
</dbReference>
<keyword evidence="6" id="KW-0206">Cytoskeleton</keyword>
<evidence type="ECO:0000256" key="8">
    <source>
        <dbReference type="SAM" id="MobiDB-lite"/>
    </source>
</evidence>
<dbReference type="GO" id="GO:0030705">
    <property type="term" value="P:cytoskeleton-dependent intracellular transport"/>
    <property type="evidence" value="ECO:0007669"/>
    <property type="project" value="InterPro"/>
</dbReference>
<sequence length="709" mass="81843">LHRVQGQPRTELVQTFGVEAPCKTVEDLTTGIVMAQALQKIDSQYFNDAWISRIKPEVGDNWRLKISNLKKILKGILDYNQEILGQLINDFRLPDVNLIGEHSDAAELGRMLQLILGCAVSCEQKQEYIQTIMSMEESVQHVVMTAIQELMSKETPVTAGSDSYEDLDRQLKKTVEELNEALNTKEEISQRCRELDMQVAALQDEKSSLLAENQVLMERLNQSDSIEDVNSPAGRRHLQLQTQLEQLQEETFRLEAAKDDYRIRCEELEKELLDVKSQNEELSALADEAQSLKDEMDVLRHSSDKVSKLEGTIEHYKKKLEDMGLLRRQIKLLEEKNTVLMQSNVSLEEDLRKANAAKGQLETYKRQVVELQNRLSEESKKADKMEFEYKRLKEKVDSLQKEKDRMRSERDSLKETIDELHCVQAQVGLTSGMFPMMGGDSSDSLAAEITTPEMREHLIRLQHENKMLKLAQEGSDNEKIALLQSLLEDANRRKNELETENRLINQRLMEEQSQVEELQKSLQEQGSQADDSSILKKKYEEHMEKLRELNNDLLKKNTVIDEMEPKYNASCQRVEELEDALKKKDDDMKQMEERYKKYLEKAKSVIRTLDPKQNQGSGPEVQALKNQLQEKERMLHSLEKEMDKTKTQRDYEEKLIVSAWYNMGMSMQKKAAEDRLANTGSGQSFLARQRQATSSRRSYPGHVQPATAR</sequence>
<dbReference type="GO" id="GO:0051959">
    <property type="term" value="F:dynein light intermediate chain binding"/>
    <property type="evidence" value="ECO:0007669"/>
    <property type="project" value="TreeGrafter"/>
</dbReference>
<evidence type="ECO:0000259" key="9">
    <source>
        <dbReference type="PROSITE" id="PS50021"/>
    </source>
</evidence>
<name>A0A8C6V676_9GOBI</name>
<dbReference type="Pfam" id="PF05622">
    <property type="entry name" value="HOOK"/>
    <property type="match status" value="1"/>
</dbReference>
<dbReference type="FunFam" id="1.10.418.10:FF:000197">
    <property type="entry name" value="Protein Hook homolog 3"/>
    <property type="match status" value="1"/>
</dbReference>
<organism evidence="10 11">
    <name type="scientific">Neogobius melanostomus</name>
    <name type="common">round goby</name>
    <dbReference type="NCBI Taxonomy" id="47308"/>
    <lineage>
        <taxon>Eukaryota</taxon>
        <taxon>Metazoa</taxon>
        <taxon>Chordata</taxon>
        <taxon>Craniata</taxon>
        <taxon>Vertebrata</taxon>
        <taxon>Euteleostomi</taxon>
        <taxon>Actinopterygii</taxon>
        <taxon>Neopterygii</taxon>
        <taxon>Teleostei</taxon>
        <taxon>Neoteleostei</taxon>
        <taxon>Acanthomorphata</taxon>
        <taxon>Gobiaria</taxon>
        <taxon>Gobiiformes</taxon>
        <taxon>Gobioidei</taxon>
        <taxon>Gobiidae</taxon>
        <taxon>Benthophilinae</taxon>
        <taxon>Neogobiini</taxon>
        <taxon>Neogobius</taxon>
    </lineage>
</organism>
<feature type="domain" description="Calponin-homology (CH)" evidence="9">
    <location>
        <begin position="3"/>
        <end position="119"/>
    </location>
</feature>
<keyword evidence="5 7" id="KW-0175">Coiled coil</keyword>
<comment type="similarity">
    <text evidence="2">Belongs to the hook family.</text>
</comment>
<dbReference type="InterPro" id="IPR043936">
    <property type="entry name" value="HOOK_N"/>
</dbReference>
<dbReference type="GO" id="GO:0005874">
    <property type="term" value="C:microtubule"/>
    <property type="evidence" value="ECO:0007669"/>
    <property type="project" value="UniProtKB-KW"/>
</dbReference>